<reference evidence="1" key="2">
    <citation type="journal article" date="2021" name="PeerJ">
        <title>Extensive microbial diversity within the chicken gut microbiome revealed by metagenomics and culture.</title>
        <authorList>
            <person name="Gilroy R."/>
            <person name="Ravi A."/>
            <person name="Getino M."/>
            <person name="Pursley I."/>
            <person name="Horton D.L."/>
            <person name="Alikhan N.F."/>
            <person name="Baker D."/>
            <person name="Gharbi K."/>
            <person name="Hall N."/>
            <person name="Watson M."/>
            <person name="Adriaenssens E.M."/>
            <person name="Foster-Nyarko E."/>
            <person name="Jarju S."/>
            <person name="Secka A."/>
            <person name="Antonio M."/>
            <person name="Oren A."/>
            <person name="Chaudhuri R.R."/>
            <person name="La Ragione R."/>
            <person name="Hildebrand F."/>
            <person name="Pallen M.J."/>
        </authorList>
    </citation>
    <scope>NUCLEOTIDE SEQUENCE</scope>
    <source>
        <strain evidence="1">21143</strain>
    </source>
</reference>
<protein>
    <submittedName>
        <fullName evidence="1">Uncharacterized protein</fullName>
    </submittedName>
</protein>
<dbReference type="InterPro" id="IPR036249">
    <property type="entry name" value="Thioredoxin-like_sf"/>
</dbReference>
<name>A0A9D1GFS8_9BACT</name>
<dbReference type="Proteomes" id="UP000886722">
    <property type="component" value="Unassembled WGS sequence"/>
</dbReference>
<comment type="caution">
    <text evidence="1">The sequence shown here is derived from an EMBL/GenBank/DDBJ whole genome shotgun (WGS) entry which is preliminary data.</text>
</comment>
<dbReference type="AlphaFoldDB" id="A0A9D1GFS8"/>
<proteinExistence type="predicted"/>
<dbReference type="Gene3D" id="3.40.30.10">
    <property type="entry name" value="Glutaredoxin"/>
    <property type="match status" value="1"/>
</dbReference>
<reference evidence="1" key="1">
    <citation type="submission" date="2020-10" db="EMBL/GenBank/DDBJ databases">
        <authorList>
            <person name="Gilroy R."/>
        </authorList>
    </citation>
    <scope>NUCLEOTIDE SEQUENCE</scope>
    <source>
        <strain evidence="1">21143</strain>
    </source>
</reference>
<gene>
    <name evidence="1" type="ORF">IAD06_08430</name>
</gene>
<sequence length="273" mass="31524">MKRLFIIILVMGVCFPDSWAQDEITEENYLRQDSILWDCYYKREAELSRLWKELPEEKHDSLRQVYQKTLDDALRENARLAIRFASVPSGLRRLYMVRDDVCKDTLQHILNTLTPEMRHSFYGKNIQEHISCHQIVEGDTLSPFPCTQADGVPFDWSVLYGKRVLLLCDGLGCMGKTGRAYLDSLYAATSRENFLIVVYCLSGSLDELQKNRTRYGGDYIYVSDFKRDSSPMKIRYGCQATPTCFLADSLHRVLVKCSGLGGVQEYIKRNGYF</sequence>
<organism evidence="1 2">
    <name type="scientific">Candidatus Caccoplasma intestinavium</name>
    <dbReference type="NCBI Taxonomy" id="2840716"/>
    <lineage>
        <taxon>Bacteria</taxon>
        <taxon>Pseudomonadati</taxon>
        <taxon>Bacteroidota</taxon>
        <taxon>Bacteroidia</taxon>
        <taxon>Bacteroidales</taxon>
        <taxon>Bacteroidaceae</taxon>
        <taxon>Bacteroidaceae incertae sedis</taxon>
        <taxon>Candidatus Caccoplasma</taxon>
    </lineage>
</organism>
<dbReference type="SUPFAM" id="SSF52833">
    <property type="entry name" value="Thioredoxin-like"/>
    <property type="match status" value="1"/>
</dbReference>
<dbReference type="EMBL" id="DVKT01000063">
    <property type="protein sequence ID" value="HIT40043.1"/>
    <property type="molecule type" value="Genomic_DNA"/>
</dbReference>
<accession>A0A9D1GFS8</accession>
<evidence type="ECO:0000313" key="1">
    <source>
        <dbReference type="EMBL" id="HIT40043.1"/>
    </source>
</evidence>
<evidence type="ECO:0000313" key="2">
    <source>
        <dbReference type="Proteomes" id="UP000886722"/>
    </source>
</evidence>